<protein>
    <submittedName>
        <fullName evidence="3">VanZ family protein</fullName>
    </submittedName>
</protein>
<feature type="transmembrane region" description="Helical" evidence="1">
    <location>
        <begin position="120"/>
        <end position="142"/>
    </location>
</feature>
<gene>
    <name evidence="3" type="ORF">NP439_05045</name>
</gene>
<evidence type="ECO:0000313" key="3">
    <source>
        <dbReference type="EMBL" id="UUI04058.1"/>
    </source>
</evidence>
<dbReference type="InterPro" id="IPR006976">
    <property type="entry name" value="VanZ-like"/>
</dbReference>
<dbReference type="PANTHER" id="PTHR36834">
    <property type="entry name" value="MEMBRANE PROTEIN-RELATED"/>
    <property type="match status" value="1"/>
</dbReference>
<keyword evidence="1" id="KW-0472">Membrane</keyword>
<feature type="transmembrane region" description="Helical" evidence="1">
    <location>
        <begin position="32"/>
        <end position="56"/>
    </location>
</feature>
<dbReference type="Proteomes" id="UP001059773">
    <property type="component" value="Chromosome"/>
</dbReference>
<reference evidence="3" key="1">
    <citation type="submission" date="2022-07" db="EMBL/GenBank/DDBJ databases">
        <title>FELIX.</title>
        <authorList>
            <person name="Wan K.H."/>
            <person name="Park S."/>
            <person name="Lawrence Q."/>
            <person name="Eichenberger J.P."/>
            <person name="Booth B.W."/>
            <person name="Piaggio A.J."/>
            <person name="Chandler J.C."/>
            <person name="Franklin A.B."/>
            <person name="Celniker S.E."/>
        </authorList>
    </citation>
    <scope>NUCLEOTIDE SEQUENCE</scope>
    <source>
        <strain evidence="3">QA-1986 374</strain>
    </source>
</reference>
<feature type="transmembrane region" description="Helical" evidence="1">
    <location>
        <begin position="92"/>
        <end position="113"/>
    </location>
</feature>
<proteinExistence type="predicted"/>
<feature type="domain" description="VanZ-like" evidence="2">
    <location>
        <begin position="44"/>
        <end position="171"/>
    </location>
</feature>
<keyword evidence="1" id="KW-0812">Transmembrane</keyword>
<dbReference type="InterPro" id="IPR053150">
    <property type="entry name" value="Teicoplanin_resist-assoc"/>
</dbReference>
<dbReference type="Pfam" id="PF04892">
    <property type="entry name" value="VanZ"/>
    <property type="match status" value="1"/>
</dbReference>
<organism evidence="3 4">
    <name type="scientific">Oceanobacillus jeddahense</name>
    <dbReference type="NCBI Taxonomy" id="1462527"/>
    <lineage>
        <taxon>Bacteria</taxon>
        <taxon>Bacillati</taxon>
        <taxon>Bacillota</taxon>
        <taxon>Bacilli</taxon>
        <taxon>Bacillales</taxon>
        <taxon>Bacillaceae</taxon>
        <taxon>Oceanobacillus</taxon>
    </lineage>
</organism>
<name>A0ABY5JY17_9BACI</name>
<sequence>MIYLLLDIVQLSFMIIPILIIYTAYKLIRKRFNYLFTEIIHMVFICYVFILIYIVWFSMPVAFEYITINVIPFHTIAGYVTEIFAGDLSIKIIASNLLGNVLLTMPMGIYLYFNRISLRTTTAAAILVPIIIELGQLLLHYIGFATRSVDIDDIILNFAGMLIGYYLAKLCKFVKKSKYIG</sequence>
<keyword evidence="1" id="KW-1133">Transmembrane helix</keyword>
<dbReference type="EMBL" id="CP101914">
    <property type="protein sequence ID" value="UUI04058.1"/>
    <property type="molecule type" value="Genomic_DNA"/>
</dbReference>
<evidence type="ECO:0000256" key="1">
    <source>
        <dbReference type="SAM" id="Phobius"/>
    </source>
</evidence>
<dbReference type="PANTHER" id="PTHR36834:SF1">
    <property type="entry name" value="INTEGRAL MEMBRANE PROTEIN"/>
    <property type="match status" value="1"/>
</dbReference>
<evidence type="ECO:0000313" key="4">
    <source>
        <dbReference type="Proteomes" id="UP001059773"/>
    </source>
</evidence>
<feature type="transmembrane region" description="Helical" evidence="1">
    <location>
        <begin position="6"/>
        <end position="25"/>
    </location>
</feature>
<evidence type="ECO:0000259" key="2">
    <source>
        <dbReference type="Pfam" id="PF04892"/>
    </source>
</evidence>
<feature type="transmembrane region" description="Helical" evidence="1">
    <location>
        <begin position="154"/>
        <end position="171"/>
    </location>
</feature>
<keyword evidence="4" id="KW-1185">Reference proteome</keyword>
<accession>A0ABY5JY17</accession>
<dbReference type="RefSeq" id="WP_256709054.1">
    <property type="nucleotide sequence ID" value="NZ_CP101914.1"/>
</dbReference>